<dbReference type="GO" id="GO:0005615">
    <property type="term" value="C:extracellular space"/>
    <property type="evidence" value="ECO:0007669"/>
    <property type="project" value="TreeGrafter"/>
</dbReference>
<dbReference type="AlphaFoldDB" id="B4LRS7"/>
<protein>
    <recommendedName>
        <fullName evidence="5">BPTI/Kunitz inhibitor domain-containing protein</fullName>
    </recommendedName>
</protein>
<evidence type="ECO:0000313" key="7">
    <source>
        <dbReference type="Proteomes" id="UP000008792"/>
    </source>
</evidence>
<organism evidence="6 7">
    <name type="scientific">Drosophila virilis</name>
    <name type="common">Fruit fly</name>
    <dbReference type="NCBI Taxonomy" id="7244"/>
    <lineage>
        <taxon>Eukaryota</taxon>
        <taxon>Metazoa</taxon>
        <taxon>Ecdysozoa</taxon>
        <taxon>Arthropoda</taxon>
        <taxon>Hexapoda</taxon>
        <taxon>Insecta</taxon>
        <taxon>Pterygota</taxon>
        <taxon>Neoptera</taxon>
        <taxon>Endopterygota</taxon>
        <taxon>Diptera</taxon>
        <taxon>Brachycera</taxon>
        <taxon>Muscomorpha</taxon>
        <taxon>Ephydroidea</taxon>
        <taxon>Drosophilidae</taxon>
        <taxon>Drosophila</taxon>
    </lineage>
</organism>
<dbReference type="PANTHER" id="PTHR10083:SF374">
    <property type="entry name" value="BPTI_KUNITZ INHIBITOR DOMAIN-CONTAINING PROTEIN"/>
    <property type="match status" value="1"/>
</dbReference>
<dbReference type="SUPFAM" id="SSF57362">
    <property type="entry name" value="BPTI-like"/>
    <property type="match status" value="1"/>
</dbReference>
<dbReference type="OMA" id="CEAMCVE"/>
<feature type="signal peptide" evidence="4">
    <location>
        <begin position="1"/>
        <end position="19"/>
    </location>
</feature>
<dbReference type="PANTHER" id="PTHR10083">
    <property type="entry name" value="KUNITZ-TYPE PROTEASE INHIBITOR-RELATED"/>
    <property type="match status" value="1"/>
</dbReference>
<dbReference type="EMBL" id="CH940649">
    <property type="protein sequence ID" value="EDW64679.1"/>
    <property type="molecule type" value="Genomic_DNA"/>
</dbReference>
<dbReference type="HOGENOM" id="CLU_164133_0_2_1"/>
<gene>
    <name evidence="6" type="primary">Dvir\GJ21125</name>
    <name evidence="6" type="ORF">Dvir_GJ21125</name>
</gene>
<keyword evidence="1" id="KW-0646">Protease inhibitor</keyword>
<proteinExistence type="predicted"/>
<dbReference type="SMART" id="SM00131">
    <property type="entry name" value="KU"/>
    <property type="match status" value="1"/>
</dbReference>
<dbReference type="PROSITE" id="PS50279">
    <property type="entry name" value="BPTI_KUNITZ_2"/>
    <property type="match status" value="1"/>
</dbReference>
<evidence type="ECO:0000256" key="4">
    <source>
        <dbReference type="SAM" id="SignalP"/>
    </source>
</evidence>
<evidence type="ECO:0000313" key="6">
    <source>
        <dbReference type="EMBL" id="EDW64679.1"/>
    </source>
</evidence>
<dbReference type="eggNOG" id="KOG4295">
    <property type="taxonomic scope" value="Eukaryota"/>
</dbReference>
<name>B4LRS7_DROVI</name>
<feature type="chain" id="PRO_5002816614" description="BPTI/Kunitz inhibitor domain-containing protein" evidence="4">
    <location>
        <begin position="20"/>
        <end position="80"/>
    </location>
</feature>
<keyword evidence="3" id="KW-1015">Disulfide bond</keyword>
<dbReference type="InterPro" id="IPR036880">
    <property type="entry name" value="Kunitz_BPTI_sf"/>
</dbReference>
<feature type="domain" description="BPTI/Kunitz inhibitor" evidence="5">
    <location>
        <begin position="25"/>
        <end position="78"/>
    </location>
</feature>
<evidence type="ECO:0000256" key="2">
    <source>
        <dbReference type="ARBA" id="ARBA00022900"/>
    </source>
</evidence>
<dbReference type="PRINTS" id="PR00759">
    <property type="entry name" value="BASICPTASE"/>
</dbReference>
<dbReference type="Pfam" id="PF00014">
    <property type="entry name" value="Kunitz_BPTI"/>
    <property type="match status" value="1"/>
</dbReference>
<dbReference type="InterPro" id="IPR020901">
    <property type="entry name" value="Prtase_inh_Kunz-CS"/>
</dbReference>
<reference evidence="6 7" key="1">
    <citation type="journal article" date="2007" name="Nature">
        <title>Evolution of genes and genomes on the Drosophila phylogeny.</title>
        <authorList>
            <consortium name="Drosophila 12 Genomes Consortium"/>
            <person name="Clark A.G."/>
            <person name="Eisen M.B."/>
            <person name="Smith D.R."/>
            <person name="Bergman C.M."/>
            <person name="Oliver B."/>
            <person name="Markow T.A."/>
            <person name="Kaufman T.C."/>
            <person name="Kellis M."/>
            <person name="Gelbart W."/>
            <person name="Iyer V.N."/>
            <person name="Pollard D.A."/>
            <person name="Sackton T.B."/>
            <person name="Larracuente A.M."/>
            <person name="Singh N.D."/>
            <person name="Abad J.P."/>
            <person name="Abt D.N."/>
            <person name="Adryan B."/>
            <person name="Aguade M."/>
            <person name="Akashi H."/>
            <person name="Anderson W.W."/>
            <person name="Aquadro C.F."/>
            <person name="Ardell D.H."/>
            <person name="Arguello R."/>
            <person name="Artieri C.G."/>
            <person name="Barbash D.A."/>
            <person name="Barker D."/>
            <person name="Barsanti P."/>
            <person name="Batterham P."/>
            <person name="Batzoglou S."/>
            <person name="Begun D."/>
            <person name="Bhutkar A."/>
            <person name="Blanco E."/>
            <person name="Bosak S.A."/>
            <person name="Bradley R.K."/>
            <person name="Brand A.D."/>
            <person name="Brent M.R."/>
            <person name="Brooks A.N."/>
            <person name="Brown R.H."/>
            <person name="Butlin R.K."/>
            <person name="Caggese C."/>
            <person name="Calvi B.R."/>
            <person name="Bernardo de Carvalho A."/>
            <person name="Caspi A."/>
            <person name="Castrezana S."/>
            <person name="Celniker S.E."/>
            <person name="Chang J.L."/>
            <person name="Chapple C."/>
            <person name="Chatterji S."/>
            <person name="Chinwalla A."/>
            <person name="Civetta A."/>
            <person name="Clifton S.W."/>
            <person name="Comeron J.M."/>
            <person name="Costello J.C."/>
            <person name="Coyne J.A."/>
            <person name="Daub J."/>
            <person name="David R.G."/>
            <person name="Delcher A.L."/>
            <person name="Delehaunty K."/>
            <person name="Do C.B."/>
            <person name="Ebling H."/>
            <person name="Edwards K."/>
            <person name="Eickbush T."/>
            <person name="Evans J.D."/>
            <person name="Filipski A."/>
            <person name="Findeiss S."/>
            <person name="Freyhult E."/>
            <person name="Fulton L."/>
            <person name="Fulton R."/>
            <person name="Garcia A.C."/>
            <person name="Gardiner A."/>
            <person name="Garfield D.A."/>
            <person name="Garvin B.E."/>
            <person name="Gibson G."/>
            <person name="Gilbert D."/>
            <person name="Gnerre S."/>
            <person name="Godfrey J."/>
            <person name="Good R."/>
            <person name="Gotea V."/>
            <person name="Gravely B."/>
            <person name="Greenberg A.J."/>
            <person name="Griffiths-Jones S."/>
            <person name="Gross S."/>
            <person name="Guigo R."/>
            <person name="Gustafson E.A."/>
            <person name="Haerty W."/>
            <person name="Hahn M.W."/>
            <person name="Halligan D.L."/>
            <person name="Halpern A.L."/>
            <person name="Halter G.M."/>
            <person name="Han M.V."/>
            <person name="Heger A."/>
            <person name="Hillier L."/>
            <person name="Hinrichs A.S."/>
            <person name="Holmes I."/>
            <person name="Hoskins R.A."/>
            <person name="Hubisz M.J."/>
            <person name="Hultmark D."/>
            <person name="Huntley M.A."/>
            <person name="Jaffe D.B."/>
            <person name="Jagadeeshan S."/>
            <person name="Jeck W.R."/>
            <person name="Johnson J."/>
            <person name="Jones C.D."/>
            <person name="Jordan W.C."/>
            <person name="Karpen G.H."/>
            <person name="Kataoka E."/>
            <person name="Keightley P.D."/>
            <person name="Kheradpour P."/>
            <person name="Kirkness E.F."/>
            <person name="Koerich L.B."/>
            <person name="Kristiansen K."/>
            <person name="Kudrna D."/>
            <person name="Kulathinal R.J."/>
            <person name="Kumar S."/>
            <person name="Kwok R."/>
            <person name="Lander E."/>
            <person name="Langley C.H."/>
            <person name="Lapoint R."/>
            <person name="Lazzaro B.P."/>
            <person name="Lee S.J."/>
            <person name="Levesque L."/>
            <person name="Li R."/>
            <person name="Lin C.F."/>
            <person name="Lin M.F."/>
            <person name="Lindblad-Toh K."/>
            <person name="Llopart A."/>
            <person name="Long M."/>
            <person name="Low L."/>
            <person name="Lozovsky E."/>
            <person name="Lu J."/>
            <person name="Luo M."/>
            <person name="Machado C.A."/>
            <person name="Makalowski W."/>
            <person name="Marzo M."/>
            <person name="Matsuda M."/>
            <person name="Matzkin L."/>
            <person name="McAllister B."/>
            <person name="McBride C.S."/>
            <person name="McKernan B."/>
            <person name="McKernan K."/>
            <person name="Mendez-Lago M."/>
            <person name="Minx P."/>
            <person name="Mollenhauer M.U."/>
            <person name="Montooth K."/>
            <person name="Mount S.M."/>
            <person name="Mu X."/>
            <person name="Myers E."/>
            <person name="Negre B."/>
            <person name="Newfeld S."/>
            <person name="Nielsen R."/>
            <person name="Noor M.A."/>
            <person name="O'Grady P."/>
            <person name="Pachter L."/>
            <person name="Papaceit M."/>
            <person name="Parisi M.J."/>
            <person name="Parisi M."/>
            <person name="Parts L."/>
            <person name="Pedersen J.S."/>
            <person name="Pesole G."/>
            <person name="Phillippy A.M."/>
            <person name="Ponting C.P."/>
            <person name="Pop M."/>
            <person name="Porcelli D."/>
            <person name="Powell J.R."/>
            <person name="Prohaska S."/>
            <person name="Pruitt K."/>
            <person name="Puig M."/>
            <person name="Quesneville H."/>
            <person name="Ram K.R."/>
            <person name="Rand D."/>
            <person name="Rasmussen M.D."/>
            <person name="Reed L.K."/>
            <person name="Reenan R."/>
            <person name="Reily A."/>
            <person name="Remington K.A."/>
            <person name="Rieger T.T."/>
            <person name="Ritchie M.G."/>
            <person name="Robin C."/>
            <person name="Rogers Y.H."/>
            <person name="Rohde C."/>
            <person name="Rozas J."/>
            <person name="Rubenfield M.J."/>
            <person name="Ruiz A."/>
            <person name="Russo S."/>
            <person name="Salzberg S.L."/>
            <person name="Sanchez-Gracia A."/>
            <person name="Saranga D.J."/>
            <person name="Sato H."/>
            <person name="Schaeffer S.W."/>
            <person name="Schatz M.C."/>
            <person name="Schlenke T."/>
            <person name="Schwartz R."/>
            <person name="Segarra C."/>
            <person name="Singh R.S."/>
            <person name="Sirot L."/>
            <person name="Sirota M."/>
            <person name="Sisneros N.B."/>
            <person name="Smith C.D."/>
            <person name="Smith T.F."/>
            <person name="Spieth J."/>
            <person name="Stage D.E."/>
            <person name="Stark A."/>
            <person name="Stephan W."/>
            <person name="Strausberg R.L."/>
            <person name="Strempel S."/>
            <person name="Sturgill D."/>
            <person name="Sutton G."/>
            <person name="Sutton G.G."/>
            <person name="Tao W."/>
            <person name="Teichmann S."/>
            <person name="Tobari Y.N."/>
            <person name="Tomimura Y."/>
            <person name="Tsolas J.M."/>
            <person name="Valente V.L."/>
            <person name="Venter E."/>
            <person name="Venter J.C."/>
            <person name="Vicario S."/>
            <person name="Vieira F.G."/>
            <person name="Vilella A.J."/>
            <person name="Villasante A."/>
            <person name="Walenz B."/>
            <person name="Wang J."/>
            <person name="Wasserman M."/>
            <person name="Watts T."/>
            <person name="Wilson D."/>
            <person name="Wilson R.K."/>
            <person name="Wing R.A."/>
            <person name="Wolfner M.F."/>
            <person name="Wong A."/>
            <person name="Wong G.K."/>
            <person name="Wu C.I."/>
            <person name="Wu G."/>
            <person name="Yamamoto D."/>
            <person name="Yang H.P."/>
            <person name="Yang S.P."/>
            <person name="Yorke J.A."/>
            <person name="Yoshida K."/>
            <person name="Zdobnov E."/>
            <person name="Zhang P."/>
            <person name="Zhang Y."/>
            <person name="Zimin A.V."/>
            <person name="Baldwin J."/>
            <person name="Abdouelleil A."/>
            <person name="Abdulkadir J."/>
            <person name="Abebe A."/>
            <person name="Abera B."/>
            <person name="Abreu J."/>
            <person name="Acer S.C."/>
            <person name="Aftuck L."/>
            <person name="Alexander A."/>
            <person name="An P."/>
            <person name="Anderson E."/>
            <person name="Anderson S."/>
            <person name="Arachi H."/>
            <person name="Azer M."/>
            <person name="Bachantsang P."/>
            <person name="Barry A."/>
            <person name="Bayul T."/>
            <person name="Berlin A."/>
            <person name="Bessette D."/>
            <person name="Bloom T."/>
            <person name="Blye J."/>
            <person name="Boguslavskiy L."/>
            <person name="Bonnet C."/>
            <person name="Boukhgalter B."/>
            <person name="Bourzgui I."/>
            <person name="Brown A."/>
            <person name="Cahill P."/>
            <person name="Channer S."/>
            <person name="Cheshatsang Y."/>
            <person name="Chuda L."/>
            <person name="Citroen M."/>
            <person name="Collymore A."/>
            <person name="Cooke P."/>
            <person name="Costello M."/>
            <person name="D'Aco K."/>
            <person name="Daza R."/>
            <person name="De Haan G."/>
            <person name="DeGray S."/>
            <person name="DeMaso C."/>
            <person name="Dhargay N."/>
            <person name="Dooley K."/>
            <person name="Dooley E."/>
            <person name="Doricent M."/>
            <person name="Dorje P."/>
            <person name="Dorjee K."/>
            <person name="Dupes A."/>
            <person name="Elong R."/>
            <person name="Falk J."/>
            <person name="Farina A."/>
            <person name="Faro S."/>
            <person name="Ferguson D."/>
            <person name="Fisher S."/>
            <person name="Foley C.D."/>
            <person name="Franke A."/>
            <person name="Friedrich D."/>
            <person name="Gadbois L."/>
            <person name="Gearin G."/>
            <person name="Gearin C.R."/>
            <person name="Giannoukos G."/>
            <person name="Goode T."/>
            <person name="Graham J."/>
            <person name="Grandbois E."/>
            <person name="Grewal S."/>
            <person name="Gyaltsen K."/>
            <person name="Hafez N."/>
            <person name="Hagos B."/>
            <person name="Hall J."/>
            <person name="Henson C."/>
            <person name="Hollinger A."/>
            <person name="Honan T."/>
            <person name="Huard M.D."/>
            <person name="Hughes L."/>
            <person name="Hurhula B."/>
            <person name="Husby M.E."/>
            <person name="Kamat A."/>
            <person name="Kanga B."/>
            <person name="Kashin S."/>
            <person name="Khazanovich D."/>
            <person name="Kisner P."/>
            <person name="Lance K."/>
            <person name="Lara M."/>
            <person name="Lee W."/>
            <person name="Lennon N."/>
            <person name="Letendre F."/>
            <person name="LeVine R."/>
            <person name="Lipovsky A."/>
            <person name="Liu X."/>
            <person name="Liu J."/>
            <person name="Liu S."/>
            <person name="Lokyitsang T."/>
            <person name="Lokyitsang Y."/>
            <person name="Lubonja R."/>
            <person name="Lui A."/>
            <person name="MacDonald P."/>
            <person name="Magnisalis V."/>
            <person name="Maru K."/>
            <person name="Matthews C."/>
            <person name="McCusker W."/>
            <person name="McDonough S."/>
            <person name="Mehta T."/>
            <person name="Meldrim J."/>
            <person name="Meneus L."/>
            <person name="Mihai O."/>
            <person name="Mihalev A."/>
            <person name="Mihova T."/>
            <person name="Mittelman R."/>
            <person name="Mlenga V."/>
            <person name="Montmayeur A."/>
            <person name="Mulrain L."/>
            <person name="Navidi A."/>
            <person name="Naylor J."/>
            <person name="Negash T."/>
            <person name="Nguyen T."/>
            <person name="Nguyen N."/>
            <person name="Nicol R."/>
            <person name="Norbu C."/>
            <person name="Norbu N."/>
            <person name="Novod N."/>
            <person name="O'Neill B."/>
            <person name="Osman S."/>
            <person name="Markiewicz E."/>
            <person name="Oyono O.L."/>
            <person name="Patti C."/>
            <person name="Phunkhang P."/>
            <person name="Pierre F."/>
            <person name="Priest M."/>
            <person name="Raghuraman S."/>
            <person name="Rege F."/>
            <person name="Reyes R."/>
            <person name="Rise C."/>
            <person name="Rogov P."/>
            <person name="Ross K."/>
            <person name="Ryan E."/>
            <person name="Settipalli S."/>
            <person name="Shea T."/>
            <person name="Sherpa N."/>
            <person name="Shi L."/>
            <person name="Shih D."/>
            <person name="Sparrow T."/>
            <person name="Spaulding J."/>
            <person name="Stalker J."/>
            <person name="Stange-Thomann N."/>
            <person name="Stavropoulos S."/>
            <person name="Stone C."/>
            <person name="Strader C."/>
            <person name="Tesfaye S."/>
            <person name="Thomson T."/>
            <person name="Thoulutsang Y."/>
            <person name="Thoulutsang D."/>
            <person name="Topham K."/>
            <person name="Topping I."/>
            <person name="Tsamla T."/>
            <person name="Vassiliev H."/>
            <person name="Vo A."/>
            <person name="Wangchuk T."/>
            <person name="Wangdi T."/>
            <person name="Weiand M."/>
            <person name="Wilkinson J."/>
            <person name="Wilson A."/>
            <person name="Yadav S."/>
            <person name="Young G."/>
            <person name="Yu Q."/>
            <person name="Zembek L."/>
            <person name="Zhong D."/>
            <person name="Zimmer A."/>
            <person name="Zwirko Z."/>
            <person name="Jaffe D.B."/>
            <person name="Alvarez P."/>
            <person name="Brockman W."/>
            <person name="Butler J."/>
            <person name="Chin C."/>
            <person name="Gnerre S."/>
            <person name="Grabherr M."/>
            <person name="Kleber M."/>
            <person name="Mauceli E."/>
            <person name="MacCallum I."/>
        </authorList>
    </citation>
    <scope>NUCLEOTIDE SEQUENCE [LARGE SCALE GENOMIC DNA]</scope>
    <source>
        <strain evidence="7">Tucson 15010-1051.87</strain>
    </source>
</reference>
<dbReference type="STRING" id="7244.B4LRS7"/>
<keyword evidence="7" id="KW-1185">Reference proteome</keyword>
<dbReference type="Proteomes" id="UP000008792">
    <property type="component" value="Unassembled WGS sequence"/>
</dbReference>
<keyword evidence="2" id="KW-0722">Serine protease inhibitor</keyword>
<keyword evidence="4" id="KW-0732">Signal</keyword>
<dbReference type="InParanoid" id="B4LRS7"/>
<evidence type="ECO:0000259" key="5">
    <source>
        <dbReference type="PROSITE" id="PS50279"/>
    </source>
</evidence>
<dbReference type="FunFam" id="4.10.410.10:FF:000020">
    <property type="entry name" value="Collagen, type VI, alpha 3"/>
    <property type="match status" value="1"/>
</dbReference>
<sequence>MKLILYFLVLAAYVGSSLALKNEVCGLPHNSESNGGCLAHFEKWSYNTVTKECAMFIYGGCGGNANRFSSRKDCEDKCLE</sequence>
<dbReference type="OrthoDB" id="4473401at2759"/>
<dbReference type="Gene3D" id="4.10.410.10">
    <property type="entry name" value="Pancreatic trypsin inhibitor Kunitz domain"/>
    <property type="match status" value="1"/>
</dbReference>
<dbReference type="PhylomeDB" id="B4LRS7"/>
<accession>B4LRS7</accession>
<evidence type="ECO:0000256" key="1">
    <source>
        <dbReference type="ARBA" id="ARBA00022690"/>
    </source>
</evidence>
<dbReference type="GO" id="GO:0004867">
    <property type="term" value="F:serine-type endopeptidase inhibitor activity"/>
    <property type="evidence" value="ECO:0007669"/>
    <property type="project" value="UniProtKB-KW"/>
</dbReference>
<dbReference type="InterPro" id="IPR050098">
    <property type="entry name" value="TFPI/VKTCI-like"/>
</dbReference>
<dbReference type="PROSITE" id="PS00280">
    <property type="entry name" value="BPTI_KUNITZ_1"/>
    <property type="match status" value="1"/>
</dbReference>
<dbReference type="InterPro" id="IPR002223">
    <property type="entry name" value="Kunitz_BPTI"/>
</dbReference>
<evidence type="ECO:0000256" key="3">
    <source>
        <dbReference type="ARBA" id="ARBA00023157"/>
    </source>
</evidence>